<evidence type="ECO:0000256" key="1">
    <source>
        <dbReference type="SAM" id="Coils"/>
    </source>
</evidence>
<dbReference type="Proteomes" id="UP000184330">
    <property type="component" value="Unassembled WGS sequence"/>
</dbReference>
<dbReference type="OrthoDB" id="4812806at2759"/>
<feature type="region of interest" description="Disordered" evidence="2">
    <location>
        <begin position="53"/>
        <end position="102"/>
    </location>
</feature>
<dbReference type="EMBL" id="FJOG01000039">
    <property type="protein sequence ID" value="CZR66810.1"/>
    <property type="molecule type" value="Genomic_DNA"/>
</dbReference>
<keyword evidence="5" id="KW-1185">Reference proteome</keyword>
<dbReference type="InterPro" id="IPR045518">
    <property type="entry name" value="2EXR"/>
</dbReference>
<evidence type="ECO:0000259" key="3">
    <source>
        <dbReference type="Pfam" id="PF20150"/>
    </source>
</evidence>
<evidence type="ECO:0000256" key="2">
    <source>
        <dbReference type="SAM" id="MobiDB-lite"/>
    </source>
</evidence>
<dbReference type="PANTHER" id="PTHR35910:SF6">
    <property type="entry name" value="2EXR DOMAIN-CONTAINING PROTEIN"/>
    <property type="match status" value="1"/>
</dbReference>
<reference evidence="4 5" key="1">
    <citation type="submission" date="2016-03" db="EMBL/GenBank/DDBJ databases">
        <authorList>
            <person name="Ploux O."/>
        </authorList>
    </citation>
    <scope>NUCLEOTIDE SEQUENCE [LARGE SCALE GENOMIC DNA]</scope>
    <source>
        <strain evidence="4 5">UAMH 11012</strain>
    </source>
</reference>
<organism evidence="4 5">
    <name type="scientific">Phialocephala subalpina</name>
    <dbReference type="NCBI Taxonomy" id="576137"/>
    <lineage>
        <taxon>Eukaryota</taxon>
        <taxon>Fungi</taxon>
        <taxon>Dikarya</taxon>
        <taxon>Ascomycota</taxon>
        <taxon>Pezizomycotina</taxon>
        <taxon>Leotiomycetes</taxon>
        <taxon>Helotiales</taxon>
        <taxon>Mollisiaceae</taxon>
        <taxon>Phialocephala</taxon>
        <taxon>Phialocephala fortinii species complex</taxon>
    </lineage>
</organism>
<sequence>MLTSDHYSTKDILELFEVKTALREAINRLRGVMRASDEEIEVCVALNDLAGGKRKREEDGTNTDLDASPPTKMPKPSSQHEALRRELPQTEFTPRQRVTKESLQTVRDRLASLTSRNQDIKNSIHSLRQTVIDELFSHMKVRQIAIGQLGRDDLEEEMYQLCTKALWSRRDEIYSKQNELTTLEELLGGHRAVLEFADSAYEELEQNIKLLETALTAEQCATLSAYNFPHMSRLARLTGGNALDDVSFPVPEIPRPRRRRYVFPQFGRLPVEIRVQIWQEALPGPRIVTHNSRHNRHISLLAVNRESRASILTHLTRVLSPTFETTKNDTKTLYVNLKTDIIIRDLANPGGPDTFTLDTASFNSTCYRLFIGLAKVKHLALAFDVLHNNGGQLFGPLQSCCPELESLVIFPTSMVEGGPLKLPKQSSNQKVEFIDIDSNVIDYVYFRWELLLDRKSKRKALRGIAVLLTLYDHAQQYYNVFPEYIEQYGRTWAPKIRVALMMKWNEKFKVWQTRNLEGDKFSKGYRGIDGRLYRGFVESGPLCGSDREVLSRYDGMVDMFEGLGLGASGMLSVKEGGYKE</sequence>
<evidence type="ECO:0000313" key="4">
    <source>
        <dbReference type="EMBL" id="CZR66810.1"/>
    </source>
</evidence>
<dbReference type="AlphaFoldDB" id="A0A1L7XP32"/>
<evidence type="ECO:0000313" key="5">
    <source>
        <dbReference type="Proteomes" id="UP000184330"/>
    </source>
</evidence>
<dbReference type="PANTHER" id="PTHR35910">
    <property type="entry name" value="2EXR DOMAIN-CONTAINING PROTEIN"/>
    <property type="match status" value="1"/>
</dbReference>
<keyword evidence="1" id="KW-0175">Coiled coil</keyword>
<feature type="coiled-coil region" evidence="1">
    <location>
        <begin position="194"/>
        <end position="221"/>
    </location>
</feature>
<feature type="coiled-coil region" evidence="1">
    <location>
        <begin position="103"/>
        <end position="130"/>
    </location>
</feature>
<protein>
    <recommendedName>
        <fullName evidence="3">2EXR domain-containing protein</fullName>
    </recommendedName>
</protein>
<feature type="domain" description="2EXR" evidence="3">
    <location>
        <begin position="263"/>
        <end position="342"/>
    </location>
</feature>
<proteinExistence type="predicted"/>
<accession>A0A1L7XP32</accession>
<gene>
    <name evidence="4" type="ORF">PAC_16711</name>
</gene>
<dbReference type="Pfam" id="PF20150">
    <property type="entry name" value="2EXR"/>
    <property type="match status" value="1"/>
</dbReference>
<name>A0A1L7XP32_9HELO</name>